<evidence type="ECO:0000313" key="3">
    <source>
        <dbReference type="EMBL" id="TRY66874.1"/>
    </source>
</evidence>
<dbReference type="OrthoDB" id="9890814at2759"/>
<protein>
    <recommendedName>
        <fullName evidence="2">Myb/SANT-like DNA-binding domain-containing protein</fullName>
    </recommendedName>
</protein>
<dbReference type="EMBL" id="SRMA01026821">
    <property type="protein sequence ID" value="TRY66875.1"/>
    <property type="molecule type" value="Genomic_DNA"/>
</dbReference>
<sequence length="325" mass="35692">MLTTMTYRMPNFTLEQKLFLLRRIHAVVDTVQDFRKDTNTTVHRNAVWAGLAQSFNAAFPSRPPSSIGSLKTLWKRLKVESRGALQKRQEQQASGLPVSTLTQVQREVIALVPNLISCLEEVDGDSSFLSARGTSPGTAMGLSGTNGSENEDADHNQNEEVDSKENLALELGLSSMPPAVVNSGITPRSGSSPLLSHSVSSRLIRPGQVYSNSMGNTSVPTSANLEPVPREPVLAHENSCPPVDSSSSDWSWAARRQELCELEHQQTMSLLLLKQCVWEEKRRAVKQKEKAARAKKRYYQAKLRKIGAQLSPSSSDSEDDGHAGK</sequence>
<proteinExistence type="predicted"/>
<keyword evidence="5" id="KW-1185">Reference proteome</keyword>
<dbReference type="EMBL" id="SRMA01023894">
    <property type="protein sequence ID" value="TRZ02689.1"/>
    <property type="molecule type" value="Genomic_DNA"/>
</dbReference>
<dbReference type="Proteomes" id="UP000316079">
    <property type="component" value="Unassembled WGS sequence"/>
</dbReference>
<dbReference type="PANTHER" id="PTHR21411:SF0">
    <property type="entry name" value="REGULATORY PROTEIN ZESTE"/>
    <property type="match status" value="1"/>
</dbReference>
<feature type="region of interest" description="Disordered" evidence="1">
    <location>
        <begin position="305"/>
        <end position="325"/>
    </location>
</feature>
<feature type="region of interest" description="Disordered" evidence="1">
    <location>
        <begin position="129"/>
        <end position="162"/>
    </location>
</feature>
<comment type="caution">
    <text evidence="4">The sequence shown here is derived from an EMBL/GenBank/DDBJ whole genome shotgun (WGS) entry which is preliminary data.</text>
</comment>
<organism evidence="4 5">
    <name type="scientific">Danionella cerebrum</name>
    <dbReference type="NCBI Taxonomy" id="2873325"/>
    <lineage>
        <taxon>Eukaryota</taxon>
        <taxon>Metazoa</taxon>
        <taxon>Chordata</taxon>
        <taxon>Craniata</taxon>
        <taxon>Vertebrata</taxon>
        <taxon>Euteleostomi</taxon>
        <taxon>Actinopterygii</taxon>
        <taxon>Neopterygii</taxon>
        <taxon>Teleostei</taxon>
        <taxon>Ostariophysi</taxon>
        <taxon>Cypriniformes</taxon>
        <taxon>Danionidae</taxon>
        <taxon>Danioninae</taxon>
        <taxon>Danionella</taxon>
    </lineage>
</organism>
<accession>A0A553RKH7</accession>
<name>A0A553RKH7_9TELE</name>
<dbReference type="EMBL" id="SRMA01023894">
    <property type="protein sequence ID" value="TRZ02688.1"/>
    <property type="molecule type" value="Genomic_DNA"/>
</dbReference>
<feature type="compositionally biased region" description="Polar residues" evidence="1">
    <location>
        <begin position="129"/>
        <end position="148"/>
    </location>
</feature>
<dbReference type="PANTHER" id="PTHR21411">
    <property type="entry name" value="APONTIC"/>
    <property type="match status" value="1"/>
</dbReference>
<evidence type="ECO:0000256" key="1">
    <source>
        <dbReference type="SAM" id="MobiDB-lite"/>
    </source>
</evidence>
<reference evidence="4 5" key="1">
    <citation type="journal article" date="2019" name="Sci. Data">
        <title>Hybrid genome assembly and annotation of Danionella translucida.</title>
        <authorList>
            <person name="Kadobianskyi M."/>
            <person name="Schulze L."/>
            <person name="Schuelke M."/>
            <person name="Judkewitz B."/>
        </authorList>
    </citation>
    <scope>NUCLEOTIDE SEQUENCE [LARGE SCALE GENOMIC DNA]</scope>
    <source>
        <strain evidence="4 5">Bolton</strain>
    </source>
</reference>
<gene>
    <name evidence="4" type="ORF">DNTS_022667</name>
    <name evidence="3" type="ORF">DNTS_033039</name>
</gene>
<dbReference type="InterPro" id="IPR028002">
    <property type="entry name" value="Myb_DNA-bind_5"/>
</dbReference>
<evidence type="ECO:0000313" key="4">
    <source>
        <dbReference type="EMBL" id="TRZ02688.1"/>
    </source>
</evidence>
<evidence type="ECO:0000313" key="5">
    <source>
        <dbReference type="Proteomes" id="UP000316079"/>
    </source>
</evidence>
<reference evidence="4" key="2">
    <citation type="submission" date="2019-04" db="EMBL/GenBank/DDBJ databases">
        <authorList>
            <person name="Kadobianskyi M."/>
            <person name="Schulze L."/>
            <person name="Schuelke M."/>
            <person name="Judkewitz B."/>
        </authorList>
    </citation>
    <scope>NUCLEOTIDE SEQUENCE</scope>
    <source>
        <strain evidence="4">Bolton</strain>
        <tissue evidence="4">Whole-body</tissue>
    </source>
</reference>
<dbReference type="Pfam" id="PF13873">
    <property type="entry name" value="Myb_DNA-bind_5"/>
    <property type="match status" value="1"/>
</dbReference>
<feature type="domain" description="Myb/SANT-like DNA-binding" evidence="2">
    <location>
        <begin position="8"/>
        <end position="86"/>
    </location>
</feature>
<feature type="compositionally biased region" description="Basic and acidic residues" evidence="1">
    <location>
        <begin position="153"/>
        <end position="162"/>
    </location>
</feature>
<dbReference type="EMBL" id="SRMA01026821">
    <property type="protein sequence ID" value="TRY66874.1"/>
    <property type="molecule type" value="Genomic_DNA"/>
</dbReference>
<evidence type="ECO:0000259" key="2">
    <source>
        <dbReference type="Pfam" id="PF13873"/>
    </source>
</evidence>
<dbReference type="AlphaFoldDB" id="A0A553RKH7"/>